<dbReference type="Proteomes" id="UP000249818">
    <property type="component" value="Chromosome BARAN1"/>
</dbReference>
<proteinExistence type="predicted"/>
<protein>
    <recommendedName>
        <fullName evidence="1">HEPN domain-containing protein</fullName>
    </recommendedName>
</protein>
<evidence type="ECO:0000313" key="2">
    <source>
        <dbReference type="EMBL" id="SQD93130.1"/>
    </source>
</evidence>
<dbReference type="PROSITE" id="PS50910">
    <property type="entry name" value="HEPN"/>
    <property type="match status" value="1"/>
</dbReference>
<organism evidence="2 3">
    <name type="scientific">Candidatus Bipolaricaulis anaerobius</name>
    <dbReference type="NCBI Taxonomy" id="2026885"/>
    <lineage>
        <taxon>Bacteria</taxon>
        <taxon>Candidatus Bipolaricaulota</taxon>
        <taxon>Candidatus Bipolaricaulia</taxon>
        <taxon>Candidatus Bipolaricaulales</taxon>
        <taxon>Candidatus Bipolaricaulaceae</taxon>
        <taxon>Candidatus Bipolaricaulis</taxon>
    </lineage>
</organism>
<dbReference type="Pfam" id="PF05168">
    <property type="entry name" value="HEPN"/>
    <property type="match status" value="1"/>
</dbReference>
<dbReference type="AlphaFoldDB" id="A0A2X3L2T5"/>
<feature type="domain" description="HEPN" evidence="1">
    <location>
        <begin position="14"/>
        <end position="123"/>
    </location>
</feature>
<evidence type="ECO:0000259" key="1">
    <source>
        <dbReference type="PROSITE" id="PS50910"/>
    </source>
</evidence>
<dbReference type="EMBL" id="LS483254">
    <property type="protein sequence ID" value="SQD93130.1"/>
    <property type="molecule type" value="Genomic_DNA"/>
</dbReference>
<dbReference type="SMART" id="SM00748">
    <property type="entry name" value="HEPN"/>
    <property type="match status" value="1"/>
</dbReference>
<dbReference type="KEGG" id="bana:BARAN1_1106"/>
<evidence type="ECO:0000313" key="3">
    <source>
        <dbReference type="Proteomes" id="UP000249818"/>
    </source>
</evidence>
<reference evidence="3" key="1">
    <citation type="submission" date="2018-05" db="EMBL/GenBank/DDBJ databases">
        <authorList>
            <person name="Hao L."/>
        </authorList>
    </citation>
    <scope>NUCLEOTIDE SEQUENCE [LARGE SCALE GENOMIC DNA]</scope>
</reference>
<dbReference type="SUPFAM" id="SSF81593">
    <property type="entry name" value="Nucleotidyltransferase substrate binding subunit/domain"/>
    <property type="match status" value="1"/>
</dbReference>
<gene>
    <name evidence="2" type="ORF">BARAN1_1106</name>
</gene>
<name>A0A2X3L2T5_9BACT</name>
<keyword evidence="3" id="KW-1185">Reference proteome</keyword>
<sequence>MVGRKMDPRVENWLNSARYDLAAARDMLAAGRFVYTIFFSHLAVEKALKAKVQEETGKTPPRVHDLIVLLKRAKLYPPPDLRDSLGKMAGTSTATRYPADLEEVVRSYPREVAEEHLRWAEEAVGWIAGQLKP</sequence>
<dbReference type="InterPro" id="IPR007842">
    <property type="entry name" value="HEPN_dom"/>
</dbReference>
<accession>A0A2X3L2T5</accession>
<dbReference type="Gene3D" id="1.20.120.330">
    <property type="entry name" value="Nucleotidyltransferases domain 2"/>
    <property type="match status" value="1"/>
</dbReference>